<dbReference type="AlphaFoldDB" id="A0A6A5APJ5"/>
<evidence type="ECO:0000313" key="1">
    <source>
        <dbReference type="EMBL" id="KAF0756507.1"/>
    </source>
</evidence>
<sequence>MTPTATSPPLRRVLQTDFTAEKGNALQACFASLYGLDLDDVPNFIADPRGYLDAINSWLASRDYLSMKQLSILALSFSCDAALLEEVMRTSS</sequence>
<evidence type="ECO:0000313" key="2">
    <source>
        <dbReference type="Proteomes" id="UP000469452"/>
    </source>
</evidence>
<proteinExistence type="predicted"/>
<gene>
    <name evidence="1" type="ORF">AaE_004600</name>
</gene>
<name>A0A6A5APJ5_APHAT</name>
<comment type="caution">
    <text evidence="1">The sequence shown here is derived from an EMBL/GenBank/DDBJ whole genome shotgun (WGS) entry which is preliminary data.</text>
</comment>
<reference evidence="1 2" key="1">
    <citation type="submission" date="2019-06" db="EMBL/GenBank/DDBJ databases">
        <title>Genomics analysis of Aphanomyces spp. identifies a new class of oomycete effector associated with host adaptation.</title>
        <authorList>
            <person name="Gaulin E."/>
        </authorList>
    </citation>
    <scope>NUCLEOTIDE SEQUENCE [LARGE SCALE GENOMIC DNA]</scope>
    <source>
        <strain evidence="1 2">E</strain>
    </source>
</reference>
<dbReference type="Proteomes" id="UP000469452">
    <property type="component" value="Unassembled WGS sequence"/>
</dbReference>
<dbReference type="EMBL" id="VJMI01010227">
    <property type="protein sequence ID" value="KAF0756507.1"/>
    <property type="molecule type" value="Genomic_DNA"/>
</dbReference>
<accession>A0A6A5APJ5</accession>
<protein>
    <submittedName>
        <fullName evidence="1">Uncharacterized protein</fullName>
    </submittedName>
</protein>
<organism evidence="1 2">
    <name type="scientific">Aphanomyces astaci</name>
    <name type="common">Crayfish plague agent</name>
    <dbReference type="NCBI Taxonomy" id="112090"/>
    <lineage>
        <taxon>Eukaryota</taxon>
        <taxon>Sar</taxon>
        <taxon>Stramenopiles</taxon>
        <taxon>Oomycota</taxon>
        <taxon>Saprolegniomycetes</taxon>
        <taxon>Saprolegniales</taxon>
        <taxon>Verrucalvaceae</taxon>
        <taxon>Aphanomyces</taxon>
    </lineage>
</organism>